<dbReference type="AlphaFoldDB" id="A0A5J4VAA7"/>
<evidence type="ECO:0000313" key="2">
    <source>
        <dbReference type="Proteomes" id="UP000324800"/>
    </source>
</evidence>
<accession>A0A5J4VAA7</accession>
<name>A0A5J4VAA7_9EUKA</name>
<sequence length="249" mass="28188">MTRVKPSVSVDQESGFIEPYPQNGNYLKIDKLKMINDLTNKIWIMKSSVETQQLVGELLDVIATMELEQKSLLKQQEQNATKALSELLGTIEARFQNQKSTAQQYSLIILNQLKACALIHPSIANLICGCKLPNSSVGDWERLNYKIFDLLTTLPTRDLRESVAQVIRTAVLRKGEKEQVALQTNMNLSEVLQNFWKDAKSTQINQQSELYFTYSSPFCSIPDSPIDNIFRSVEEASSKGKQKIDPTNQ</sequence>
<dbReference type="EMBL" id="SNRW01008498">
    <property type="protein sequence ID" value="KAA6379433.1"/>
    <property type="molecule type" value="Genomic_DNA"/>
</dbReference>
<organism evidence="1 2">
    <name type="scientific">Streblomastix strix</name>
    <dbReference type="NCBI Taxonomy" id="222440"/>
    <lineage>
        <taxon>Eukaryota</taxon>
        <taxon>Metamonada</taxon>
        <taxon>Preaxostyla</taxon>
        <taxon>Oxymonadida</taxon>
        <taxon>Streblomastigidae</taxon>
        <taxon>Streblomastix</taxon>
    </lineage>
</organism>
<comment type="caution">
    <text evidence="1">The sequence shown here is derived from an EMBL/GenBank/DDBJ whole genome shotgun (WGS) entry which is preliminary data.</text>
</comment>
<reference evidence="1 2" key="1">
    <citation type="submission" date="2019-03" db="EMBL/GenBank/DDBJ databases">
        <title>Single cell metagenomics reveals metabolic interactions within the superorganism composed of flagellate Streblomastix strix and complex community of Bacteroidetes bacteria on its surface.</title>
        <authorList>
            <person name="Treitli S.C."/>
            <person name="Kolisko M."/>
            <person name="Husnik F."/>
            <person name="Keeling P."/>
            <person name="Hampl V."/>
        </authorList>
    </citation>
    <scope>NUCLEOTIDE SEQUENCE [LARGE SCALE GENOMIC DNA]</scope>
    <source>
        <strain evidence="1">ST1C</strain>
    </source>
</reference>
<dbReference type="Proteomes" id="UP000324800">
    <property type="component" value="Unassembled WGS sequence"/>
</dbReference>
<protein>
    <submittedName>
        <fullName evidence="1">Uncharacterized protein</fullName>
    </submittedName>
</protein>
<evidence type="ECO:0000313" key="1">
    <source>
        <dbReference type="EMBL" id="KAA6379433.1"/>
    </source>
</evidence>
<proteinExistence type="predicted"/>
<gene>
    <name evidence="1" type="ORF">EZS28_025040</name>
</gene>